<proteinExistence type="predicted"/>
<evidence type="ECO:0000313" key="1">
    <source>
        <dbReference type="EMBL" id="KAG1547387.1"/>
    </source>
</evidence>
<organism evidence="1 2">
    <name type="scientific">Rhizopus delemar</name>
    <dbReference type="NCBI Taxonomy" id="936053"/>
    <lineage>
        <taxon>Eukaryota</taxon>
        <taxon>Fungi</taxon>
        <taxon>Fungi incertae sedis</taxon>
        <taxon>Mucoromycota</taxon>
        <taxon>Mucoromycotina</taxon>
        <taxon>Mucoromycetes</taxon>
        <taxon>Mucorales</taxon>
        <taxon>Mucorineae</taxon>
        <taxon>Rhizopodaceae</taxon>
        <taxon>Rhizopus</taxon>
    </lineage>
</organism>
<sequence length="299" mass="31892">MLEEGKALPTEARAGGQPQQAIAVLADVPDIAGRALANPPGGVLVAGQAAAQQRALHGERLQGDQQQQARQQRWQAVLEREGAATHGGHSVRYGAGQGDPNGVGAWRAARLSPRHVPWSPAMQRLFVMFPDRAPGLGLLWLRLWVAAALCMPAAHAGEWSIPGLVVAAMLVLGALTPLASGSGVPEHRVQWVLHDSRGTFWVLADLKVWMRASGDAVFKDTGIAVSQMASMAESPQGEVWLADRVRGTSPLANAQGLMAEHEREARRLPDLVAARLQFTADGALAIMPYAWNASIHRTG</sequence>
<evidence type="ECO:0000313" key="2">
    <source>
        <dbReference type="Proteomes" id="UP000740926"/>
    </source>
</evidence>
<comment type="caution">
    <text evidence="1">The sequence shown here is derived from an EMBL/GenBank/DDBJ whole genome shotgun (WGS) entry which is preliminary data.</text>
</comment>
<keyword evidence="2" id="KW-1185">Reference proteome</keyword>
<dbReference type="EMBL" id="JAANIU010005468">
    <property type="protein sequence ID" value="KAG1547387.1"/>
    <property type="molecule type" value="Genomic_DNA"/>
</dbReference>
<accession>A0A9P7CCM1</accession>
<gene>
    <name evidence="1" type="ORF">G6F50_013548</name>
</gene>
<name>A0A9P7CCM1_9FUNG</name>
<dbReference type="Proteomes" id="UP000740926">
    <property type="component" value="Unassembled WGS sequence"/>
</dbReference>
<protein>
    <submittedName>
        <fullName evidence="1">Uncharacterized protein</fullName>
    </submittedName>
</protein>
<reference evidence="1 2" key="1">
    <citation type="journal article" date="2020" name="Microb. Genom.">
        <title>Genetic diversity of clinical and environmental Mucorales isolates obtained from an investigation of mucormycosis cases among solid organ transplant recipients.</title>
        <authorList>
            <person name="Nguyen M.H."/>
            <person name="Kaul D."/>
            <person name="Muto C."/>
            <person name="Cheng S.J."/>
            <person name="Richter R.A."/>
            <person name="Bruno V.M."/>
            <person name="Liu G."/>
            <person name="Beyhan S."/>
            <person name="Sundermann A.J."/>
            <person name="Mounaud S."/>
            <person name="Pasculle A.W."/>
            <person name="Nierman W.C."/>
            <person name="Driscoll E."/>
            <person name="Cumbie R."/>
            <person name="Clancy C.J."/>
            <person name="Dupont C.L."/>
        </authorList>
    </citation>
    <scope>NUCLEOTIDE SEQUENCE [LARGE SCALE GENOMIC DNA]</scope>
    <source>
        <strain evidence="1 2">GL24</strain>
    </source>
</reference>
<dbReference type="AlphaFoldDB" id="A0A9P7CCM1"/>